<dbReference type="EC" id="5.6.2.4" evidence="5"/>
<name>A0ABD3NQX7_9STRA</name>
<dbReference type="EMBL" id="JALLPJ020001026">
    <property type="protein sequence ID" value="KAL3777813.1"/>
    <property type="molecule type" value="Genomic_DNA"/>
</dbReference>
<organism evidence="8 9">
    <name type="scientific">Cyclotella atomus</name>
    <dbReference type="NCBI Taxonomy" id="382360"/>
    <lineage>
        <taxon>Eukaryota</taxon>
        <taxon>Sar</taxon>
        <taxon>Stramenopiles</taxon>
        <taxon>Ochrophyta</taxon>
        <taxon>Bacillariophyta</taxon>
        <taxon>Coscinodiscophyceae</taxon>
        <taxon>Thalassiosirophycidae</taxon>
        <taxon>Stephanodiscales</taxon>
        <taxon>Stephanodiscaceae</taxon>
        <taxon>Cyclotella</taxon>
    </lineage>
</organism>
<evidence type="ECO:0000256" key="1">
    <source>
        <dbReference type="ARBA" id="ARBA00005446"/>
    </source>
</evidence>
<evidence type="ECO:0000259" key="7">
    <source>
        <dbReference type="PROSITE" id="PS51192"/>
    </source>
</evidence>
<evidence type="ECO:0000256" key="5">
    <source>
        <dbReference type="ARBA" id="ARBA00034808"/>
    </source>
</evidence>
<dbReference type="InterPro" id="IPR014001">
    <property type="entry name" value="Helicase_ATP-bd"/>
</dbReference>
<dbReference type="Proteomes" id="UP001530400">
    <property type="component" value="Unassembled WGS sequence"/>
</dbReference>
<evidence type="ECO:0000256" key="6">
    <source>
        <dbReference type="SAM" id="MobiDB-lite"/>
    </source>
</evidence>
<protein>
    <recommendedName>
        <fullName evidence="5">DNA 3'-5' helicase</fullName>
        <ecNumber evidence="5">5.6.2.4</ecNumber>
    </recommendedName>
</protein>
<keyword evidence="3" id="KW-0413">Isomerase</keyword>
<dbReference type="InterPro" id="IPR027417">
    <property type="entry name" value="P-loop_NTPase"/>
</dbReference>
<dbReference type="PROSITE" id="PS51192">
    <property type="entry name" value="HELICASE_ATP_BIND_1"/>
    <property type="match status" value="1"/>
</dbReference>
<feature type="compositionally biased region" description="Polar residues" evidence="6">
    <location>
        <begin position="1"/>
        <end position="11"/>
    </location>
</feature>
<accession>A0ABD3NQX7</accession>
<evidence type="ECO:0000313" key="9">
    <source>
        <dbReference type="Proteomes" id="UP001530400"/>
    </source>
</evidence>
<sequence>MRRRITSTPSGESRHPQPSPQSQPSDSDKEDALPLTQPPDIMPPPTPRTPFRELIANYFPPSDSSYPPIPPHACNAIKKIRSIFYLSYLKPLLMYVIRKTGEGKSLVMMGTAAVLRGVTICLVPLLGLGSSQALKSNIRAHRIEGYHLDKYHAQDFAALSQRMAKYKRSDATSIIVYISPQNLQPGSNWFPVISSAAASRHISFICLDKAHSVVDQSRSFRPEFRAACQSIKAIVEISRTHHPGMDIPILAMSATFRIPEQKQFNSLMGMIPELVIWGDMDRRNVGIHIRVDGEPLTHLIKKCVEDLKADPEMKFLVMNNSAAACDGRIIERLEKACKQLPVDTLDSTIEFVPFTGDCGLMMKMFLMECFCGEQVNSSLPNVIGMPVTAAANCGVSSKKCRQCY</sequence>
<keyword evidence="2" id="KW-0238">DNA-binding</keyword>
<dbReference type="SUPFAM" id="SSF52540">
    <property type="entry name" value="P-loop containing nucleoside triphosphate hydrolases"/>
    <property type="match status" value="1"/>
</dbReference>
<evidence type="ECO:0000313" key="8">
    <source>
        <dbReference type="EMBL" id="KAL3777813.1"/>
    </source>
</evidence>
<dbReference type="GO" id="GO:0043138">
    <property type="term" value="F:3'-5' DNA helicase activity"/>
    <property type="evidence" value="ECO:0007669"/>
    <property type="project" value="UniProtKB-EC"/>
</dbReference>
<dbReference type="PANTHER" id="PTHR13710">
    <property type="entry name" value="DNA HELICASE RECQ FAMILY MEMBER"/>
    <property type="match status" value="1"/>
</dbReference>
<dbReference type="AlphaFoldDB" id="A0ABD3NQX7"/>
<comment type="similarity">
    <text evidence="1">Belongs to the helicase family. RecQ subfamily.</text>
</comment>
<feature type="compositionally biased region" description="Pro residues" evidence="6">
    <location>
        <begin position="36"/>
        <end position="47"/>
    </location>
</feature>
<feature type="region of interest" description="Disordered" evidence="6">
    <location>
        <begin position="1"/>
        <end position="47"/>
    </location>
</feature>
<dbReference type="Gene3D" id="3.40.50.300">
    <property type="entry name" value="P-loop containing nucleotide triphosphate hydrolases"/>
    <property type="match status" value="1"/>
</dbReference>
<feature type="domain" description="Helicase ATP-binding" evidence="7">
    <location>
        <begin position="85"/>
        <end position="274"/>
    </location>
</feature>
<gene>
    <name evidence="8" type="ORF">ACHAWO_010749</name>
</gene>
<proteinExistence type="inferred from homology"/>
<reference evidence="8 9" key="1">
    <citation type="submission" date="2024-10" db="EMBL/GenBank/DDBJ databases">
        <title>Updated reference genomes for cyclostephanoid diatoms.</title>
        <authorList>
            <person name="Roberts W.R."/>
            <person name="Alverson A.J."/>
        </authorList>
    </citation>
    <scope>NUCLEOTIDE SEQUENCE [LARGE SCALE GENOMIC DNA]</scope>
    <source>
        <strain evidence="8 9">AJA010-31</strain>
    </source>
</reference>
<dbReference type="GO" id="GO:0003677">
    <property type="term" value="F:DNA binding"/>
    <property type="evidence" value="ECO:0007669"/>
    <property type="project" value="UniProtKB-KW"/>
</dbReference>
<keyword evidence="9" id="KW-1185">Reference proteome</keyword>
<evidence type="ECO:0000256" key="4">
    <source>
        <dbReference type="ARBA" id="ARBA00034617"/>
    </source>
</evidence>
<dbReference type="PANTHER" id="PTHR13710:SF105">
    <property type="entry name" value="ATP-DEPENDENT DNA HELICASE Q1"/>
    <property type="match status" value="1"/>
</dbReference>
<comment type="catalytic activity">
    <reaction evidence="4">
        <text>Couples ATP hydrolysis with the unwinding of duplex DNA by translocating in the 3'-5' direction.</text>
        <dbReference type="EC" id="5.6.2.4"/>
    </reaction>
</comment>
<evidence type="ECO:0000256" key="2">
    <source>
        <dbReference type="ARBA" id="ARBA00023125"/>
    </source>
</evidence>
<comment type="caution">
    <text evidence="8">The sequence shown here is derived from an EMBL/GenBank/DDBJ whole genome shotgun (WGS) entry which is preliminary data.</text>
</comment>
<evidence type="ECO:0000256" key="3">
    <source>
        <dbReference type="ARBA" id="ARBA00023235"/>
    </source>
</evidence>